<dbReference type="SUPFAM" id="SSF53756">
    <property type="entry name" value="UDP-Glycosyltransferase/glycogen phosphorylase"/>
    <property type="match status" value="1"/>
</dbReference>
<accession>A0A934X268</accession>
<protein>
    <recommendedName>
        <fullName evidence="3">Glycosyl transferase family 1 domain-containing protein</fullName>
    </recommendedName>
</protein>
<proteinExistence type="predicted"/>
<comment type="caution">
    <text evidence="1">The sequence shown here is derived from an EMBL/GenBank/DDBJ whole genome shotgun (WGS) entry which is preliminary data.</text>
</comment>
<gene>
    <name evidence="1" type="ORF">JKA74_18365</name>
</gene>
<name>A0A934X268_9BACT</name>
<evidence type="ECO:0008006" key="3">
    <source>
        <dbReference type="Google" id="ProtNLM"/>
    </source>
</evidence>
<organism evidence="1 2">
    <name type="scientific">Marivirga aurantiaca</name>
    <dbReference type="NCBI Taxonomy" id="2802615"/>
    <lineage>
        <taxon>Bacteria</taxon>
        <taxon>Pseudomonadati</taxon>
        <taxon>Bacteroidota</taxon>
        <taxon>Cytophagia</taxon>
        <taxon>Cytophagales</taxon>
        <taxon>Marivirgaceae</taxon>
        <taxon>Marivirga</taxon>
    </lineage>
</organism>
<dbReference type="RefSeq" id="WP_201432701.1">
    <property type="nucleotide sequence ID" value="NZ_JAEQBW010000013.1"/>
</dbReference>
<dbReference type="EMBL" id="JAEQBW010000013">
    <property type="protein sequence ID" value="MBK6267015.1"/>
    <property type="molecule type" value="Genomic_DNA"/>
</dbReference>
<sequence>MKQKKLGIFLYNRLFDALIQSNFWLYIQDYLDQNQSEEFKIYLITYEDKRFPLTKEQKQKVKNWEKQGLIWTPLNWNPGIGKLAKIKDIVTGFFATYRIKLKGCNHFISLGSVSGSYLYLYHTLLRFKFFLYQFEPHSEYAIDNKMWPKNSPQYKISHYLERKAANNAKVIASGTKFMHERLKHEWKVKASFFKIPTVTNDSKFKFSEENRKKMRNKLGLSEEIKVLFYPGKFGDLYYRAETAWMFKWVLEEDDNFHFLIVTPHQDEEVIALFDEAGVPKDKYTIAHSDYSEIHHYFAAADFAVIAVPPGPSKKFISNIKVGEYLTAGLPFLITEGISEDYIYAKEKNVGVVVKDFEEEYIKRAVPEINNYLSSDRKMLRKHCREIGLDYRGFKGLNQVFKAAINALHS</sequence>
<dbReference type="Gene3D" id="3.40.50.2000">
    <property type="entry name" value="Glycogen Phosphorylase B"/>
    <property type="match status" value="1"/>
</dbReference>
<evidence type="ECO:0000313" key="2">
    <source>
        <dbReference type="Proteomes" id="UP000611723"/>
    </source>
</evidence>
<reference evidence="1" key="1">
    <citation type="submission" date="2021-01" db="EMBL/GenBank/DDBJ databases">
        <title>Marivirga aurantiaca sp. nov., isolated from intertidal surface sediments.</title>
        <authorList>
            <person name="Zhang M."/>
        </authorList>
    </citation>
    <scope>NUCLEOTIDE SEQUENCE</scope>
    <source>
        <strain evidence="1">S37H4</strain>
    </source>
</reference>
<dbReference type="Proteomes" id="UP000611723">
    <property type="component" value="Unassembled WGS sequence"/>
</dbReference>
<keyword evidence="2" id="KW-1185">Reference proteome</keyword>
<dbReference type="AlphaFoldDB" id="A0A934X268"/>
<evidence type="ECO:0000313" key="1">
    <source>
        <dbReference type="EMBL" id="MBK6267015.1"/>
    </source>
</evidence>